<dbReference type="RefSeq" id="WP_072607441.1">
    <property type="nucleotide sequence ID" value="NZ_CP018171.1"/>
</dbReference>
<proteinExistence type="inferred from homology"/>
<dbReference type="PROSITE" id="PS51257">
    <property type="entry name" value="PROKAR_LIPOPROTEIN"/>
    <property type="match status" value="1"/>
</dbReference>
<dbReference type="CDD" id="cd16913">
    <property type="entry name" value="YkuD_like"/>
    <property type="match status" value="1"/>
</dbReference>
<feature type="region of interest" description="Disordered" evidence="9">
    <location>
        <begin position="305"/>
        <end position="326"/>
    </location>
</feature>
<evidence type="ECO:0000256" key="6">
    <source>
        <dbReference type="ARBA" id="ARBA00023316"/>
    </source>
</evidence>
<evidence type="ECO:0000256" key="5">
    <source>
        <dbReference type="ARBA" id="ARBA00022984"/>
    </source>
</evidence>
<evidence type="ECO:0000313" key="12">
    <source>
        <dbReference type="EMBL" id="APH73978.1"/>
    </source>
</evidence>
<keyword evidence="13" id="KW-1185">Reference proteome</keyword>
<dbReference type="OrthoDB" id="9809748at2"/>
<evidence type="ECO:0000256" key="3">
    <source>
        <dbReference type="ARBA" id="ARBA00022679"/>
    </source>
</evidence>
<name>A0A1L3SX51_9HYPH</name>
<keyword evidence="3" id="KW-0808">Transferase</keyword>
<evidence type="ECO:0000256" key="9">
    <source>
        <dbReference type="SAM" id="MobiDB-lite"/>
    </source>
</evidence>
<dbReference type="PROSITE" id="PS52029">
    <property type="entry name" value="LD_TPASE"/>
    <property type="match status" value="1"/>
</dbReference>
<keyword evidence="6 7" id="KW-0961">Cell wall biogenesis/degradation</keyword>
<dbReference type="GO" id="GO:0008360">
    <property type="term" value="P:regulation of cell shape"/>
    <property type="evidence" value="ECO:0007669"/>
    <property type="project" value="UniProtKB-UniRule"/>
</dbReference>
<dbReference type="GO" id="GO:0009252">
    <property type="term" value="P:peptidoglycan biosynthetic process"/>
    <property type="evidence" value="ECO:0007669"/>
    <property type="project" value="UniProtKB-UniPathway"/>
</dbReference>
<reference evidence="13" key="1">
    <citation type="submission" date="2016-11" db="EMBL/GenBank/DDBJ databases">
        <title>Mesorhizobium oceanicum sp. nov., isolated from deep seawater in South China Sea.</title>
        <authorList>
            <person name="Fu G.-Y."/>
        </authorList>
    </citation>
    <scope>NUCLEOTIDE SEQUENCE [LARGE SCALE GENOMIC DNA]</scope>
    <source>
        <strain evidence="13">B7</strain>
    </source>
</reference>
<sequence>MIASLTRISILAAALAVAGCTETALNSAGIKANKQLPSQILASMQAKGMEKDAPVMARVFKEEGKLEIWKQKKSGRYDLIATYDICKWSGKLGPKFVEGDRQAPEGFYDVRPSQLNPQSNYHLAFNMGYPNAYDRAHGRTGSNLMVHGACSSSGCYSMTDAQVEEIYAFARDAFRGGQTEFQIQAFPFRMTPENMARYKDDPNYEFWTMLKEGYDHFEITKVPPKVDVCEKRYVFNRIPGNGAVFQPTAACPPMSQPDALMSAYQSYKSQFDSAFASHAARRASNPPSPTIAGLQEAKLVAEWSKKRSRGERVPVEPPSLAPDGTVVSTTARMGRIDSPAGRRMAEIEAKEAEKKKAEEEKKAAAALKVAEAEAAKVAAAQAAEAAKAAETAAAEPAPAAETVETDEAGGGLFGAVRKRVGSIGNLFGS</sequence>
<keyword evidence="5 7" id="KW-0573">Peptidoglycan synthesis</keyword>
<gene>
    <name evidence="12" type="ORF">BSQ44_23335</name>
</gene>
<keyword evidence="4 7" id="KW-0133">Cell shape</keyword>
<dbReference type="SUPFAM" id="SSF141523">
    <property type="entry name" value="L,D-transpeptidase catalytic domain-like"/>
    <property type="match status" value="1"/>
</dbReference>
<evidence type="ECO:0000256" key="10">
    <source>
        <dbReference type="SAM" id="SignalP"/>
    </source>
</evidence>
<dbReference type="EMBL" id="CP018171">
    <property type="protein sequence ID" value="APH73978.1"/>
    <property type="molecule type" value="Genomic_DNA"/>
</dbReference>
<comment type="pathway">
    <text evidence="1 7">Cell wall biogenesis; peptidoglycan biosynthesis.</text>
</comment>
<dbReference type="GO" id="GO:0004180">
    <property type="term" value="F:carboxypeptidase activity"/>
    <property type="evidence" value="ECO:0007669"/>
    <property type="project" value="UniProtKB-ARBA"/>
</dbReference>
<feature type="active site" description="Nucleophile" evidence="7">
    <location>
        <position position="155"/>
    </location>
</feature>
<dbReference type="GO" id="GO:0071555">
    <property type="term" value="P:cell wall organization"/>
    <property type="evidence" value="ECO:0007669"/>
    <property type="project" value="UniProtKB-UniRule"/>
</dbReference>
<dbReference type="PANTHER" id="PTHR36699">
    <property type="entry name" value="LD-TRANSPEPTIDASE"/>
    <property type="match status" value="1"/>
</dbReference>
<dbReference type="InterPro" id="IPR038063">
    <property type="entry name" value="Transpep_catalytic_dom"/>
</dbReference>
<dbReference type="KEGG" id="meso:BSQ44_23335"/>
<feature type="active site" description="Proton donor/acceptor" evidence="7">
    <location>
        <position position="147"/>
    </location>
</feature>
<accession>A0A1L3SX51</accession>
<dbReference type="UniPathway" id="UPA00219"/>
<feature type="region of interest" description="Disordered" evidence="9">
    <location>
        <begin position="383"/>
        <end position="410"/>
    </location>
</feature>
<evidence type="ECO:0000256" key="8">
    <source>
        <dbReference type="SAM" id="Coils"/>
    </source>
</evidence>
<dbReference type="Proteomes" id="UP000182840">
    <property type="component" value="Chromosome"/>
</dbReference>
<keyword evidence="8" id="KW-0175">Coiled coil</keyword>
<evidence type="ECO:0000256" key="4">
    <source>
        <dbReference type="ARBA" id="ARBA00022960"/>
    </source>
</evidence>
<feature type="domain" description="L,D-TPase catalytic" evidence="11">
    <location>
        <begin position="55"/>
        <end position="186"/>
    </location>
</feature>
<keyword evidence="10" id="KW-0732">Signal</keyword>
<evidence type="ECO:0000256" key="7">
    <source>
        <dbReference type="PROSITE-ProRule" id="PRU01373"/>
    </source>
</evidence>
<dbReference type="AlphaFoldDB" id="A0A1L3SX51"/>
<feature type="chain" id="PRO_5012950457" description="L,D-TPase catalytic domain-containing protein" evidence="10">
    <location>
        <begin position="19"/>
        <end position="429"/>
    </location>
</feature>
<protein>
    <recommendedName>
        <fullName evidence="11">L,D-TPase catalytic domain-containing protein</fullName>
    </recommendedName>
</protein>
<feature type="compositionally biased region" description="Low complexity" evidence="9">
    <location>
        <begin position="383"/>
        <end position="402"/>
    </location>
</feature>
<dbReference type="STRING" id="1670800.BSQ44_23335"/>
<evidence type="ECO:0000256" key="2">
    <source>
        <dbReference type="ARBA" id="ARBA00005992"/>
    </source>
</evidence>
<evidence type="ECO:0000259" key="11">
    <source>
        <dbReference type="PROSITE" id="PS52029"/>
    </source>
</evidence>
<dbReference type="PANTHER" id="PTHR36699:SF1">
    <property type="entry name" value="L,D-TRANSPEPTIDASE YAFK-RELATED"/>
    <property type="match status" value="1"/>
</dbReference>
<evidence type="ECO:0000313" key="13">
    <source>
        <dbReference type="Proteomes" id="UP000182840"/>
    </source>
</evidence>
<dbReference type="GO" id="GO:0016740">
    <property type="term" value="F:transferase activity"/>
    <property type="evidence" value="ECO:0007669"/>
    <property type="project" value="UniProtKB-KW"/>
</dbReference>
<comment type="similarity">
    <text evidence="2">Belongs to the YkuD family.</text>
</comment>
<feature type="signal peptide" evidence="10">
    <location>
        <begin position="1"/>
        <end position="18"/>
    </location>
</feature>
<dbReference type="InterPro" id="IPR005490">
    <property type="entry name" value="LD_TPept_cat_dom"/>
</dbReference>
<evidence type="ECO:0000256" key="1">
    <source>
        <dbReference type="ARBA" id="ARBA00004752"/>
    </source>
</evidence>
<organism evidence="12 13">
    <name type="scientific">Aquibium oceanicum</name>
    <dbReference type="NCBI Taxonomy" id="1670800"/>
    <lineage>
        <taxon>Bacteria</taxon>
        <taxon>Pseudomonadati</taxon>
        <taxon>Pseudomonadota</taxon>
        <taxon>Alphaproteobacteria</taxon>
        <taxon>Hyphomicrobiales</taxon>
        <taxon>Phyllobacteriaceae</taxon>
        <taxon>Aquibium</taxon>
    </lineage>
</organism>
<feature type="coiled-coil region" evidence="8">
    <location>
        <begin position="340"/>
        <end position="375"/>
    </location>
</feature>
<dbReference type="Pfam" id="PF03734">
    <property type="entry name" value="YkuD"/>
    <property type="match status" value="1"/>
</dbReference>